<accession>A0A1H3L9K3</accession>
<dbReference type="Proteomes" id="UP000199249">
    <property type="component" value="Unassembled WGS sequence"/>
</dbReference>
<keyword evidence="6" id="KW-0333">Golgi apparatus</keyword>
<evidence type="ECO:0000256" key="8">
    <source>
        <dbReference type="ARBA" id="ARBA00023316"/>
    </source>
</evidence>
<evidence type="ECO:0000313" key="10">
    <source>
        <dbReference type="EMBL" id="SDY60608.1"/>
    </source>
</evidence>
<keyword evidence="4 9" id="KW-0812">Transmembrane</keyword>
<reference evidence="11" key="1">
    <citation type="submission" date="2016-10" db="EMBL/GenBank/DDBJ databases">
        <authorList>
            <person name="Varghese N."/>
            <person name="Submissions S."/>
        </authorList>
    </citation>
    <scope>NUCLEOTIDE SEQUENCE [LARGE SCALE GENOMIC DNA]</scope>
    <source>
        <strain evidence="11">CGMCC 1.8975</strain>
    </source>
</reference>
<dbReference type="Pfam" id="PF13641">
    <property type="entry name" value="Glyco_tranf_2_3"/>
    <property type="match status" value="1"/>
</dbReference>
<keyword evidence="11" id="KW-1185">Reference proteome</keyword>
<feature type="transmembrane region" description="Helical" evidence="9">
    <location>
        <begin position="344"/>
        <end position="363"/>
    </location>
</feature>
<feature type="transmembrane region" description="Helical" evidence="9">
    <location>
        <begin position="439"/>
        <end position="458"/>
    </location>
</feature>
<dbReference type="EMBL" id="FNOV01000010">
    <property type="protein sequence ID" value="SDY60608.1"/>
    <property type="molecule type" value="Genomic_DNA"/>
</dbReference>
<proteinExistence type="predicted"/>
<evidence type="ECO:0000256" key="1">
    <source>
        <dbReference type="ARBA" id="ARBA00004653"/>
    </source>
</evidence>
<evidence type="ECO:0000256" key="2">
    <source>
        <dbReference type="ARBA" id="ARBA00022676"/>
    </source>
</evidence>
<evidence type="ECO:0000313" key="11">
    <source>
        <dbReference type="Proteomes" id="UP000199249"/>
    </source>
</evidence>
<sequence>MLILEMGAVALYGLCLVFMLGFSLAQWRLTRLARRAAQAPPEPAPAPPAQWPRVTVQLPVYNELAVVARIIDAAAALDYPADRLHIQVLDDSTDESVALAAHRVAYHQDRGLRIDHVRRATRQGYKAGALAHGLTETDGEFVAIFDADFVPTPDFLRRTLPYFDAPEVGVVQTCWGHLNESESLLTRLQAFGLNAHFLVEQVGRAAGGHFLNFNGTGGVWRRTCIEDAGNWQADTLTEDLDLSYRAQLRGWRFVYRPDIVAPAELPAHLAALKSQQYRWNKGAAETARKHLGQVWRSAGLPLSTRVHATFHLLNSTVFAVILLMALLSVPLVWVRAHRPEFRPVFHLAAGFVLTFVPLTYYYYTTWRLAGGRRATGRWFGPQFLLFLAVSMGLALHNARAVAEGFWGRATPFVRTPKQGSAAAGPLAARAARSRGAWPWAESLLLLYFLAGMGAGLYYRDYGLLPFHLLLVVGHATLIWYAWRTGAAATAAPVLMGGEAVVAS</sequence>
<dbReference type="Gene3D" id="3.90.550.10">
    <property type="entry name" value="Spore Coat Polysaccharide Biosynthesis Protein SpsA, Chain A"/>
    <property type="match status" value="1"/>
</dbReference>
<evidence type="ECO:0000256" key="7">
    <source>
        <dbReference type="ARBA" id="ARBA00023136"/>
    </source>
</evidence>
<dbReference type="PANTHER" id="PTHR32044">
    <property type="entry name" value="GLUCOMANNAN 4-BETA-MANNOSYLTRANSFERASE 9"/>
    <property type="match status" value="1"/>
</dbReference>
<evidence type="ECO:0000256" key="4">
    <source>
        <dbReference type="ARBA" id="ARBA00022692"/>
    </source>
</evidence>
<keyword evidence="7 9" id="KW-0472">Membrane</keyword>
<name>A0A1H3L9K3_9BACT</name>
<keyword evidence="5 9" id="KW-1133">Transmembrane helix</keyword>
<gene>
    <name evidence="10" type="ORF">SAMN04488069_110148</name>
</gene>
<evidence type="ECO:0000256" key="5">
    <source>
        <dbReference type="ARBA" id="ARBA00022989"/>
    </source>
</evidence>
<keyword evidence="2" id="KW-0328">Glycosyltransferase</keyword>
<feature type="transmembrane region" description="Helical" evidence="9">
    <location>
        <begin position="464"/>
        <end position="482"/>
    </location>
</feature>
<organism evidence="10 11">
    <name type="scientific">Hymenobacter psychrophilus</name>
    <dbReference type="NCBI Taxonomy" id="651662"/>
    <lineage>
        <taxon>Bacteria</taxon>
        <taxon>Pseudomonadati</taxon>
        <taxon>Bacteroidota</taxon>
        <taxon>Cytophagia</taxon>
        <taxon>Cytophagales</taxon>
        <taxon>Hymenobacteraceae</taxon>
        <taxon>Hymenobacter</taxon>
    </lineage>
</organism>
<dbReference type="GO" id="GO:0016757">
    <property type="term" value="F:glycosyltransferase activity"/>
    <property type="evidence" value="ECO:0007669"/>
    <property type="project" value="UniProtKB-KW"/>
</dbReference>
<dbReference type="SUPFAM" id="SSF53448">
    <property type="entry name" value="Nucleotide-diphospho-sugar transferases"/>
    <property type="match status" value="1"/>
</dbReference>
<comment type="subcellular location">
    <subcellularLocation>
        <location evidence="1">Golgi apparatus membrane</location>
        <topology evidence="1">Multi-pass membrane protein</topology>
    </subcellularLocation>
</comment>
<evidence type="ECO:0000256" key="6">
    <source>
        <dbReference type="ARBA" id="ARBA00023034"/>
    </source>
</evidence>
<protein>
    <submittedName>
        <fullName evidence="10">Glycosyltransferase, catalytic subunit of cellulose synthase and poly-beta-1,6-N-acetylglucosamine synthase</fullName>
    </submittedName>
</protein>
<dbReference type="InterPro" id="IPR029044">
    <property type="entry name" value="Nucleotide-diphossugar_trans"/>
</dbReference>
<feature type="transmembrane region" description="Helical" evidence="9">
    <location>
        <begin position="383"/>
        <end position="402"/>
    </location>
</feature>
<dbReference type="AlphaFoldDB" id="A0A1H3L9K3"/>
<dbReference type="STRING" id="651662.SAMN04488069_110148"/>
<evidence type="ECO:0000256" key="3">
    <source>
        <dbReference type="ARBA" id="ARBA00022679"/>
    </source>
</evidence>
<keyword evidence="3 10" id="KW-0808">Transferase</keyword>
<dbReference type="GO" id="GO:0071555">
    <property type="term" value="P:cell wall organization"/>
    <property type="evidence" value="ECO:0007669"/>
    <property type="project" value="UniProtKB-KW"/>
</dbReference>
<feature type="transmembrane region" description="Helical" evidence="9">
    <location>
        <begin position="312"/>
        <end position="332"/>
    </location>
</feature>
<dbReference type="CDD" id="cd06437">
    <property type="entry name" value="CESA_CaSu_A2"/>
    <property type="match status" value="1"/>
</dbReference>
<dbReference type="PANTHER" id="PTHR32044:SF80">
    <property type="entry name" value="XYLOGLUCAN GLYCOSYLTRANSFERASE 2-RELATED"/>
    <property type="match status" value="1"/>
</dbReference>
<keyword evidence="8" id="KW-0961">Cell wall biogenesis/degradation</keyword>
<dbReference type="FunFam" id="3.90.550.10:FF:000057">
    <property type="entry name" value="Glycosyltransferase-like protein, family 2"/>
    <property type="match status" value="1"/>
</dbReference>
<dbReference type="RefSeq" id="WP_175471005.1">
    <property type="nucleotide sequence ID" value="NZ_FNOV01000010.1"/>
</dbReference>
<evidence type="ECO:0000256" key="9">
    <source>
        <dbReference type="SAM" id="Phobius"/>
    </source>
</evidence>